<dbReference type="AlphaFoldDB" id="A0A098ME23"/>
<dbReference type="InterPro" id="IPR013525">
    <property type="entry name" value="ABC2_TM"/>
</dbReference>
<dbReference type="Proteomes" id="UP000029734">
    <property type="component" value="Unassembled WGS sequence"/>
</dbReference>
<keyword evidence="3 5" id="KW-1133">Transmembrane helix</keyword>
<evidence type="ECO:0000256" key="5">
    <source>
        <dbReference type="SAM" id="Phobius"/>
    </source>
</evidence>
<dbReference type="GO" id="GO:0140359">
    <property type="term" value="F:ABC-type transporter activity"/>
    <property type="evidence" value="ECO:0007669"/>
    <property type="project" value="InterPro"/>
</dbReference>
<evidence type="ECO:0000259" key="6">
    <source>
        <dbReference type="Pfam" id="PF12698"/>
    </source>
</evidence>
<proteinExistence type="predicted"/>
<evidence type="ECO:0000256" key="1">
    <source>
        <dbReference type="ARBA" id="ARBA00004141"/>
    </source>
</evidence>
<feature type="transmembrane region" description="Helical" evidence="5">
    <location>
        <begin position="7"/>
        <end position="25"/>
    </location>
</feature>
<dbReference type="EMBL" id="JQCR01000002">
    <property type="protein sequence ID" value="KGE19797.1"/>
    <property type="molecule type" value="Genomic_DNA"/>
</dbReference>
<dbReference type="STRING" id="268407.PWYN_10945"/>
<evidence type="ECO:0000256" key="3">
    <source>
        <dbReference type="ARBA" id="ARBA00022989"/>
    </source>
</evidence>
<feature type="transmembrane region" description="Helical" evidence="5">
    <location>
        <begin position="31"/>
        <end position="53"/>
    </location>
</feature>
<evidence type="ECO:0000256" key="4">
    <source>
        <dbReference type="ARBA" id="ARBA00023136"/>
    </source>
</evidence>
<sequence length="236" mass="26326">MTQLMFWDWFFPLIMILAFSLFIKSQEFSQFILPGLVSLFFLQSIIFSLPYRLAQFNEQGILSLIRQKGSSVKLLSGFYLSRVVILTVQIVLVIVLGALSLGLTLQVNWGVLVLSFGLSMFVFLLLATFCGWIVKKQNAALGLSQAIYFLLIGTSGVFYPIDKSSGLLQILSRFSPLYYINNLWTEALFKQGARLSGDLGALGIFLILFLLGVAWLIKGKKKKGVRKYAGVAQVGE</sequence>
<dbReference type="InterPro" id="IPR052902">
    <property type="entry name" value="ABC-2_transporter"/>
</dbReference>
<reference evidence="7 8" key="1">
    <citation type="submission" date="2014-08" db="EMBL/GenBank/DDBJ databases">
        <authorList>
            <person name="den Bakker H.C."/>
        </authorList>
    </citation>
    <scope>NUCLEOTIDE SEQUENCE [LARGE SCALE GENOMIC DNA]</scope>
    <source>
        <strain evidence="7 8">DSM 18334</strain>
    </source>
</reference>
<keyword evidence="4 5" id="KW-0472">Membrane</keyword>
<dbReference type="Pfam" id="PF12698">
    <property type="entry name" value="ABC2_membrane_3"/>
    <property type="match status" value="1"/>
</dbReference>
<protein>
    <recommendedName>
        <fullName evidence="6">ABC-2 type transporter transmembrane domain-containing protein</fullName>
    </recommendedName>
</protein>
<dbReference type="PANTHER" id="PTHR43027:SF1">
    <property type="entry name" value="DOXORUBICIN RESISTANCE ABC TRANSPORTER PERMEASE PROTEIN DRRC-RELATED"/>
    <property type="match status" value="1"/>
</dbReference>
<evidence type="ECO:0000313" key="8">
    <source>
        <dbReference type="Proteomes" id="UP000029734"/>
    </source>
</evidence>
<comment type="caution">
    <text evidence="7">The sequence shown here is derived from an EMBL/GenBank/DDBJ whole genome shotgun (WGS) entry which is preliminary data.</text>
</comment>
<feature type="transmembrane region" description="Helical" evidence="5">
    <location>
        <begin position="109"/>
        <end position="134"/>
    </location>
</feature>
<organism evidence="7 8">
    <name type="scientific">Paenibacillus wynnii</name>
    <dbReference type="NCBI Taxonomy" id="268407"/>
    <lineage>
        <taxon>Bacteria</taxon>
        <taxon>Bacillati</taxon>
        <taxon>Bacillota</taxon>
        <taxon>Bacilli</taxon>
        <taxon>Bacillales</taxon>
        <taxon>Paenibacillaceae</taxon>
        <taxon>Paenibacillus</taxon>
    </lineage>
</organism>
<name>A0A098ME23_9BACL</name>
<comment type="subcellular location">
    <subcellularLocation>
        <location evidence="1">Membrane</location>
        <topology evidence="1">Multi-pass membrane protein</topology>
    </subcellularLocation>
</comment>
<reference evidence="7 8" key="2">
    <citation type="submission" date="2014-10" db="EMBL/GenBank/DDBJ databases">
        <title>Comparative genomics of the Paenibacillus odorifer group.</title>
        <authorList>
            <person name="Tsai Y.-C."/>
            <person name="Martin N."/>
            <person name="Korlach J."/>
            <person name="Wiedmann M."/>
        </authorList>
    </citation>
    <scope>NUCLEOTIDE SEQUENCE [LARGE SCALE GENOMIC DNA]</scope>
    <source>
        <strain evidence="7 8">DSM 18334</strain>
    </source>
</reference>
<feature type="transmembrane region" description="Helical" evidence="5">
    <location>
        <begin position="74"/>
        <end position="103"/>
    </location>
</feature>
<dbReference type="eggNOG" id="COG0842">
    <property type="taxonomic scope" value="Bacteria"/>
</dbReference>
<evidence type="ECO:0000256" key="2">
    <source>
        <dbReference type="ARBA" id="ARBA00022692"/>
    </source>
</evidence>
<evidence type="ECO:0000313" key="7">
    <source>
        <dbReference type="EMBL" id="KGE19797.1"/>
    </source>
</evidence>
<feature type="domain" description="ABC-2 type transporter transmembrane" evidence="6">
    <location>
        <begin position="24"/>
        <end position="214"/>
    </location>
</feature>
<accession>A0A098ME23</accession>
<keyword evidence="2 5" id="KW-0812">Transmembrane</keyword>
<gene>
    <name evidence="7" type="ORF">PWYN_10945</name>
</gene>
<feature type="transmembrane region" description="Helical" evidence="5">
    <location>
        <begin position="141"/>
        <end position="161"/>
    </location>
</feature>
<dbReference type="PANTHER" id="PTHR43027">
    <property type="entry name" value="DOXORUBICIN RESISTANCE ABC TRANSPORTER PERMEASE PROTEIN DRRC-RELATED"/>
    <property type="match status" value="1"/>
</dbReference>
<keyword evidence="8" id="KW-1185">Reference proteome</keyword>
<dbReference type="GO" id="GO:0016020">
    <property type="term" value="C:membrane"/>
    <property type="evidence" value="ECO:0007669"/>
    <property type="project" value="UniProtKB-SubCell"/>
</dbReference>
<feature type="transmembrane region" description="Helical" evidence="5">
    <location>
        <begin position="199"/>
        <end position="217"/>
    </location>
</feature>